<gene>
    <name evidence="1" type="ORF">ASAP_1331</name>
</gene>
<reference evidence="1 2" key="2">
    <citation type="journal article" date="2014" name="PLoS ONE">
        <title>Evolution of mitochondria reconstructed from the energy metabolism of living bacteria.</title>
        <authorList>
            <person name="Degli Esposti M."/>
            <person name="Chouaia B."/>
            <person name="Comandatore F."/>
            <person name="Crotti E."/>
            <person name="Sassera D."/>
            <person name="Lievens P.M."/>
            <person name="Daffonchio D."/>
            <person name="Bandi C."/>
        </authorList>
    </citation>
    <scope>NUCLEOTIDE SEQUENCE [LARGE SCALE GENOMIC DNA]</scope>
    <source>
        <strain evidence="1 2">SF2.1</strain>
    </source>
</reference>
<organism evidence="1 2">
    <name type="scientific">Asaia bogorensis</name>
    <dbReference type="NCBI Taxonomy" id="91915"/>
    <lineage>
        <taxon>Bacteria</taxon>
        <taxon>Pseudomonadati</taxon>
        <taxon>Pseudomonadota</taxon>
        <taxon>Alphaproteobacteria</taxon>
        <taxon>Acetobacterales</taxon>
        <taxon>Acetobacteraceae</taxon>
        <taxon>Asaia</taxon>
    </lineage>
</organism>
<dbReference type="EMBL" id="CBLX010000009">
    <property type="protein sequence ID" value="CDG39376.1"/>
    <property type="molecule type" value="Genomic_DNA"/>
</dbReference>
<protein>
    <submittedName>
        <fullName evidence="1">Uncharacterized protein</fullName>
    </submittedName>
</protein>
<dbReference type="AlphaFoldDB" id="A0A060QJF9"/>
<sequence length="45" mass="5061">MGRRYDLAKFWTVGIIRSLSGKSILYVVGNAHSQAHSKTGQNWPE</sequence>
<dbReference type="Proteomes" id="UP000027583">
    <property type="component" value="Unassembled WGS sequence"/>
</dbReference>
<comment type="caution">
    <text evidence="1">The sequence shown here is derived from an EMBL/GenBank/DDBJ whole genome shotgun (WGS) entry which is preliminary data.</text>
</comment>
<proteinExistence type="predicted"/>
<name>A0A060QJF9_9PROT</name>
<evidence type="ECO:0000313" key="1">
    <source>
        <dbReference type="EMBL" id="CDG39376.1"/>
    </source>
</evidence>
<reference evidence="1 2" key="1">
    <citation type="journal article" date="2014" name="Genome Biol. Evol.">
        <title>Acetic acid bacteria genomes reveal functional traits for adaptation to life in insect guts.</title>
        <authorList>
            <person name="Chouaia B."/>
            <person name="Gaiarsa S."/>
            <person name="Crotti E."/>
            <person name="Comandatore F."/>
            <person name="Degli Esposti M."/>
            <person name="Ricci I."/>
            <person name="Alma A."/>
            <person name="Favia G."/>
            <person name="Bandi C."/>
            <person name="Daffonchio D."/>
        </authorList>
    </citation>
    <scope>NUCLEOTIDE SEQUENCE [LARGE SCALE GENOMIC DNA]</scope>
    <source>
        <strain evidence="1 2">SF2.1</strain>
    </source>
</reference>
<evidence type="ECO:0000313" key="2">
    <source>
        <dbReference type="Proteomes" id="UP000027583"/>
    </source>
</evidence>
<accession>A0A060QJF9</accession>